<gene>
    <name evidence="9" type="ORF">A2834_01320</name>
</gene>
<feature type="domain" description="Thiolase C-terminal" evidence="8">
    <location>
        <begin position="263"/>
        <end position="344"/>
    </location>
</feature>
<comment type="similarity">
    <text evidence="1 6">Belongs to the thiolase-like superfamily. Thiolase family.</text>
</comment>
<evidence type="ECO:0000259" key="7">
    <source>
        <dbReference type="Pfam" id="PF00108"/>
    </source>
</evidence>
<dbReference type="InterPro" id="IPR016039">
    <property type="entry name" value="Thiolase-like"/>
</dbReference>
<evidence type="ECO:0000313" key="9">
    <source>
        <dbReference type="EMBL" id="OGF63470.1"/>
    </source>
</evidence>
<dbReference type="Pfam" id="PF02803">
    <property type="entry name" value="Thiolase_C"/>
    <property type="match status" value="1"/>
</dbReference>
<evidence type="ECO:0000256" key="6">
    <source>
        <dbReference type="RuleBase" id="RU003557"/>
    </source>
</evidence>
<name>A0A1F5VJF0_9BACT</name>
<evidence type="ECO:0000256" key="5">
    <source>
        <dbReference type="ARBA" id="ARBA00023315"/>
    </source>
</evidence>
<evidence type="ECO:0008006" key="11">
    <source>
        <dbReference type="Google" id="ProtNLM"/>
    </source>
</evidence>
<dbReference type="PANTHER" id="PTHR18919">
    <property type="entry name" value="ACETYL-COA C-ACYLTRANSFERASE"/>
    <property type="match status" value="1"/>
</dbReference>
<sequence length="344" mass="37592">MKEVLVVDATRSPIGTGISKYPLLKSALITLSPQDLALQVLDASFKKTKIPPAAVDILRVGSNVSLKSEYFKQAPDREIALRAGMYNASCNISQKACSSGLLAIAEAAQAIRYEKANIAIGMGLDMMCNVPDSVNIGALTCPITKKSMAELADQKTRELGFTKEDCDVYADESYARAKKHLYEYESGEYLTPIVLEPETGTGYSRIFNFDQNVLTDEKIFKNAKDKILKGCELTTVYNSSKYGDACATLTLMSPGKAKKYKFEPLARLLAYAENSLKDPKDFPIAPVGAVLKALKIAKRSLNNIDSFWVNEAFPVSPLFFMKELGIPWDIVNPCGGAIAFGHAL</sequence>
<keyword evidence="3" id="KW-0479">Metal-binding</keyword>
<dbReference type="STRING" id="1798325.A2834_01320"/>
<dbReference type="PIRSF" id="PIRSF000429">
    <property type="entry name" value="Ac-CoA_Ac_transf"/>
    <property type="match status" value="1"/>
</dbReference>
<dbReference type="InterPro" id="IPR002155">
    <property type="entry name" value="Thiolase"/>
</dbReference>
<dbReference type="InterPro" id="IPR020616">
    <property type="entry name" value="Thiolase_N"/>
</dbReference>
<dbReference type="InterPro" id="IPR020617">
    <property type="entry name" value="Thiolase_C"/>
</dbReference>
<keyword evidence="2 6" id="KW-0808">Transferase</keyword>
<evidence type="ECO:0000256" key="3">
    <source>
        <dbReference type="ARBA" id="ARBA00022723"/>
    </source>
</evidence>
<keyword evidence="4" id="KW-0630">Potassium</keyword>
<dbReference type="GO" id="GO:0006635">
    <property type="term" value="P:fatty acid beta-oxidation"/>
    <property type="evidence" value="ECO:0007669"/>
    <property type="project" value="TreeGrafter"/>
</dbReference>
<dbReference type="Gene3D" id="3.40.47.10">
    <property type="match status" value="1"/>
</dbReference>
<feature type="domain" description="Thiolase N-terminal" evidence="7">
    <location>
        <begin position="4"/>
        <end position="201"/>
    </location>
</feature>
<dbReference type="AlphaFoldDB" id="A0A1F5VJF0"/>
<evidence type="ECO:0000259" key="8">
    <source>
        <dbReference type="Pfam" id="PF02803"/>
    </source>
</evidence>
<evidence type="ECO:0000256" key="4">
    <source>
        <dbReference type="ARBA" id="ARBA00022958"/>
    </source>
</evidence>
<protein>
    <recommendedName>
        <fullName evidence="11">Thiolase N-terminal domain-containing protein</fullName>
    </recommendedName>
</protein>
<organism evidence="9 10">
    <name type="scientific">Candidatus Giovannonibacteria bacterium RIFCSPHIGHO2_01_FULL_45_23</name>
    <dbReference type="NCBI Taxonomy" id="1798325"/>
    <lineage>
        <taxon>Bacteria</taxon>
        <taxon>Candidatus Giovannoniibacteriota</taxon>
    </lineage>
</organism>
<evidence type="ECO:0000256" key="2">
    <source>
        <dbReference type="ARBA" id="ARBA00022679"/>
    </source>
</evidence>
<dbReference type="EMBL" id="MFHD01000002">
    <property type="protein sequence ID" value="OGF63470.1"/>
    <property type="molecule type" value="Genomic_DNA"/>
</dbReference>
<reference evidence="9 10" key="1">
    <citation type="journal article" date="2016" name="Nat. Commun.">
        <title>Thousands of microbial genomes shed light on interconnected biogeochemical processes in an aquifer system.</title>
        <authorList>
            <person name="Anantharaman K."/>
            <person name="Brown C.T."/>
            <person name="Hug L.A."/>
            <person name="Sharon I."/>
            <person name="Castelle C.J."/>
            <person name="Probst A.J."/>
            <person name="Thomas B.C."/>
            <person name="Singh A."/>
            <person name="Wilkins M.J."/>
            <person name="Karaoz U."/>
            <person name="Brodie E.L."/>
            <person name="Williams K.H."/>
            <person name="Hubbard S.S."/>
            <person name="Banfield J.F."/>
        </authorList>
    </citation>
    <scope>NUCLEOTIDE SEQUENCE [LARGE SCALE GENOMIC DNA]</scope>
</reference>
<dbReference type="Pfam" id="PF00108">
    <property type="entry name" value="Thiolase_N"/>
    <property type="match status" value="1"/>
</dbReference>
<dbReference type="Proteomes" id="UP000179251">
    <property type="component" value="Unassembled WGS sequence"/>
</dbReference>
<dbReference type="GO" id="GO:0003985">
    <property type="term" value="F:acetyl-CoA C-acetyltransferase activity"/>
    <property type="evidence" value="ECO:0007669"/>
    <property type="project" value="TreeGrafter"/>
</dbReference>
<dbReference type="GO" id="GO:0046872">
    <property type="term" value="F:metal ion binding"/>
    <property type="evidence" value="ECO:0007669"/>
    <property type="project" value="UniProtKB-KW"/>
</dbReference>
<dbReference type="PANTHER" id="PTHR18919:SF156">
    <property type="entry name" value="ACETYL-COA ACETYLTRANSFERASE, MITOCHONDRIAL"/>
    <property type="match status" value="1"/>
</dbReference>
<evidence type="ECO:0000256" key="1">
    <source>
        <dbReference type="ARBA" id="ARBA00010982"/>
    </source>
</evidence>
<keyword evidence="5 6" id="KW-0012">Acyltransferase</keyword>
<accession>A0A1F5VJF0</accession>
<dbReference type="SUPFAM" id="SSF53901">
    <property type="entry name" value="Thiolase-like"/>
    <property type="match status" value="1"/>
</dbReference>
<comment type="caution">
    <text evidence="9">The sequence shown here is derived from an EMBL/GenBank/DDBJ whole genome shotgun (WGS) entry which is preliminary data.</text>
</comment>
<evidence type="ECO:0000313" key="10">
    <source>
        <dbReference type="Proteomes" id="UP000179251"/>
    </source>
</evidence>
<proteinExistence type="inferred from homology"/>